<name>A0A6M8UBQ5_9GAMM</name>
<evidence type="ECO:0000256" key="8">
    <source>
        <dbReference type="ARBA" id="ARBA00022777"/>
    </source>
</evidence>
<dbReference type="EC" id="2.7.13.3" evidence="3"/>
<dbReference type="Pfam" id="PF07730">
    <property type="entry name" value="HisKA_3"/>
    <property type="match status" value="1"/>
</dbReference>
<dbReference type="CDD" id="cd22899">
    <property type="entry name" value="NarQ_sensor"/>
    <property type="match status" value="1"/>
</dbReference>
<protein>
    <recommendedName>
        <fullName evidence="3">histidine kinase</fullName>
        <ecNumber evidence="3">2.7.13.3</ecNumber>
    </recommendedName>
</protein>
<gene>
    <name evidence="15" type="ORF">PMPD1_3243</name>
</gene>
<dbReference type="GO" id="GO:0016020">
    <property type="term" value="C:membrane"/>
    <property type="evidence" value="ECO:0007669"/>
    <property type="project" value="UniProtKB-SubCell"/>
</dbReference>
<dbReference type="Gene3D" id="1.20.5.1930">
    <property type="match status" value="1"/>
</dbReference>
<evidence type="ECO:0000256" key="10">
    <source>
        <dbReference type="ARBA" id="ARBA00022989"/>
    </source>
</evidence>
<keyword evidence="5" id="KW-0808">Transferase</keyword>
<evidence type="ECO:0000256" key="5">
    <source>
        <dbReference type="ARBA" id="ARBA00022679"/>
    </source>
</evidence>
<evidence type="ECO:0000256" key="11">
    <source>
        <dbReference type="ARBA" id="ARBA00023012"/>
    </source>
</evidence>
<dbReference type="InterPro" id="IPR011712">
    <property type="entry name" value="Sig_transdc_His_kin_sub3_dim/P"/>
</dbReference>
<organism evidence="15 16">
    <name type="scientific">Paramixta manurensis</name>
    <dbReference type="NCBI Taxonomy" id="2740817"/>
    <lineage>
        <taxon>Bacteria</taxon>
        <taxon>Pseudomonadati</taxon>
        <taxon>Pseudomonadota</taxon>
        <taxon>Gammaproteobacteria</taxon>
        <taxon>Enterobacterales</taxon>
        <taxon>Erwiniaceae</taxon>
        <taxon>Paramixta</taxon>
    </lineage>
</organism>
<keyword evidence="7" id="KW-0547">Nucleotide-binding</keyword>
<dbReference type="InterPro" id="IPR029095">
    <property type="entry name" value="NarX-like_N"/>
</dbReference>
<dbReference type="PANTHER" id="PTHR24421:SF10">
    <property type="entry name" value="NITRATE_NITRITE SENSOR PROTEIN NARQ"/>
    <property type="match status" value="1"/>
</dbReference>
<evidence type="ECO:0000256" key="3">
    <source>
        <dbReference type="ARBA" id="ARBA00012438"/>
    </source>
</evidence>
<dbReference type="SUPFAM" id="SSF158472">
    <property type="entry name" value="HAMP domain-like"/>
    <property type="match status" value="1"/>
</dbReference>
<evidence type="ECO:0000256" key="9">
    <source>
        <dbReference type="ARBA" id="ARBA00022840"/>
    </source>
</evidence>
<keyword evidence="10 13" id="KW-1133">Transmembrane helix</keyword>
<dbReference type="GO" id="GO:0000155">
    <property type="term" value="F:phosphorelay sensor kinase activity"/>
    <property type="evidence" value="ECO:0007669"/>
    <property type="project" value="InterPro"/>
</dbReference>
<dbReference type="Pfam" id="PF13675">
    <property type="entry name" value="PilJ"/>
    <property type="match status" value="1"/>
</dbReference>
<dbReference type="CDD" id="cd06225">
    <property type="entry name" value="HAMP"/>
    <property type="match status" value="1"/>
</dbReference>
<evidence type="ECO:0000256" key="2">
    <source>
        <dbReference type="ARBA" id="ARBA00004141"/>
    </source>
</evidence>
<dbReference type="Gene3D" id="6.10.340.10">
    <property type="match status" value="1"/>
</dbReference>
<dbReference type="SMART" id="SM00304">
    <property type="entry name" value="HAMP"/>
    <property type="match status" value="1"/>
</dbReference>
<dbReference type="RefSeq" id="WP_173635055.1">
    <property type="nucleotide sequence ID" value="NZ_CP054212.1"/>
</dbReference>
<accession>A0A6M8UBQ5</accession>
<dbReference type="AlphaFoldDB" id="A0A6M8UBQ5"/>
<dbReference type="KEGG" id="pmak:PMPD1_3243"/>
<keyword evidence="8 15" id="KW-0418">Kinase</keyword>
<keyword evidence="6 13" id="KW-0812">Transmembrane</keyword>
<dbReference type="EMBL" id="CP054212">
    <property type="protein sequence ID" value="QKJ88168.1"/>
    <property type="molecule type" value="Genomic_DNA"/>
</dbReference>
<keyword evidence="9" id="KW-0067">ATP-binding</keyword>
<comment type="catalytic activity">
    <reaction evidence="1">
        <text>ATP + protein L-histidine = ADP + protein N-phospho-L-histidine.</text>
        <dbReference type="EC" id="2.7.13.3"/>
    </reaction>
</comment>
<keyword evidence="11" id="KW-0902">Two-component regulatory system</keyword>
<feature type="transmembrane region" description="Helical" evidence="13">
    <location>
        <begin position="147"/>
        <end position="169"/>
    </location>
</feature>
<keyword evidence="16" id="KW-1185">Reference proteome</keyword>
<dbReference type="InterPro" id="IPR050482">
    <property type="entry name" value="Sensor_HK_TwoCompSys"/>
</dbReference>
<evidence type="ECO:0000256" key="13">
    <source>
        <dbReference type="SAM" id="Phobius"/>
    </source>
</evidence>
<feature type="domain" description="HAMP" evidence="14">
    <location>
        <begin position="174"/>
        <end position="227"/>
    </location>
</feature>
<dbReference type="InterPro" id="IPR003660">
    <property type="entry name" value="HAMP_dom"/>
</dbReference>
<dbReference type="InterPro" id="IPR042295">
    <property type="entry name" value="NarX-like_N_sf"/>
</dbReference>
<evidence type="ECO:0000313" key="15">
    <source>
        <dbReference type="EMBL" id="QKJ88168.1"/>
    </source>
</evidence>
<proteinExistence type="predicted"/>
<evidence type="ECO:0000259" key="14">
    <source>
        <dbReference type="PROSITE" id="PS50885"/>
    </source>
</evidence>
<dbReference type="GO" id="GO:0046983">
    <property type="term" value="F:protein dimerization activity"/>
    <property type="evidence" value="ECO:0007669"/>
    <property type="project" value="InterPro"/>
</dbReference>
<dbReference type="Proteomes" id="UP000505325">
    <property type="component" value="Chromosome"/>
</dbReference>
<sequence length="311" mass="34991">MIVKRSVTGSIARALAGMVILSLIGTGLALVTLLSSQRDAEAINIAGSLRMQSYRLAWDRATHSRDLPTDLQHYQQSLDEPALSALEHFYVPAQVTARYRQLKTEWPGLRSELLDTNAANYPQQVRSYVDTLERFVLELQRYAELKMHLVVASSLVGFIAIITLAGWTIRQTRRQIVMPLNKLATASGYLQHGNFHYPALDTALPNELGVLASAFQRMAQKLQQHTLLLEQHAQQQQHQLILMEERAAIAEELHDALAQALSFLGIQLTLLKRRIGDRDPKAEAIIADLEHALDASWHQLRELLATFRSTH</sequence>
<evidence type="ECO:0000313" key="16">
    <source>
        <dbReference type="Proteomes" id="UP000505325"/>
    </source>
</evidence>
<evidence type="ECO:0000256" key="12">
    <source>
        <dbReference type="ARBA" id="ARBA00023136"/>
    </source>
</evidence>
<keyword evidence="4" id="KW-0597">Phosphoprotein</keyword>
<evidence type="ECO:0000256" key="1">
    <source>
        <dbReference type="ARBA" id="ARBA00000085"/>
    </source>
</evidence>
<evidence type="ECO:0000256" key="4">
    <source>
        <dbReference type="ARBA" id="ARBA00022553"/>
    </source>
</evidence>
<evidence type="ECO:0000256" key="7">
    <source>
        <dbReference type="ARBA" id="ARBA00022741"/>
    </source>
</evidence>
<feature type="transmembrane region" description="Helical" evidence="13">
    <location>
        <begin position="12"/>
        <end position="34"/>
    </location>
</feature>
<dbReference type="PROSITE" id="PS50885">
    <property type="entry name" value="HAMP"/>
    <property type="match status" value="1"/>
</dbReference>
<dbReference type="Pfam" id="PF00672">
    <property type="entry name" value="HAMP"/>
    <property type="match status" value="1"/>
</dbReference>
<evidence type="ECO:0000256" key="6">
    <source>
        <dbReference type="ARBA" id="ARBA00022692"/>
    </source>
</evidence>
<dbReference type="Gene3D" id="1.20.120.960">
    <property type="entry name" value="Histidine kinase NarX, sensor domain"/>
    <property type="match status" value="1"/>
</dbReference>
<reference evidence="15 16" key="1">
    <citation type="submission" date="2020-06" db="EMBL/GenBank/DDBJ databases">
        <title>Genome sequence of Paramixta manurensis strain PD-1.</title>
        <authorList>
            <person name="Lee C.W."/>
            <person name="Kim J."/>
        </authorList>
    </citation>
    <scope>NUCLEOTIDE SEQUENCE [LARGE SCALE GENOMIC DNA]</scope>
    <source>
        <strain evidence="15 16">PD-1</strain>
    </source>
</reference>
<keyword evidence="12 13" id="KW-0472">Membrane</keyword>
<dbReference type="GO" id="GO:0005524">
    <property type="term" value="F:ATP binding"/>
    <property type="evidence" value="ECO:0007669"/>
    <property type="project" value="UniProtKB-KW"/>
</dbReference>
<dbReference type="PANTHER" id="PTHR24421">
    <property type="entry name" value="NITRATE/NITRITE SENSOR PROTEIN NARX-RELATED"/>
    <property type="match status" value="1"/>
</dbReference>
<comment type="subcellular location">
    <subcellularLocation>
        <location evidence="2">Membrane</location>
        <topology evidence="2">Multi-pass membrane protein</topology>
    </subcellularLocation>
</comment>